<comment type="caution">
    <text evidence="9">The sequence shown here is derived from an EMBL/GenBank/DDBJ whole genome shotgun (WGS) entry which is preliminary data.</text>
</comment>
<dbReference type="PROSITE" id="PS51032">
    <property type="entry name" value="AP2_ERF"/>
    <property type="match status" value="1"/>
</dbReference>
<evidence type="ECO:0000313" key="9">
    <source>
        <dbReference type="EMBL" id="RXH93382.1"/>
    </source>
</evidence>
<dbReference type="GO" id="GO:0005634">
    <property type="term" value="C:nucleus"/>
    <property type="evidence" value="ECO:0007669"/>
    <property type="project" value="UniProtKB-SubCell"/>
</dbReference>
<proteinExistence type="inferred from homology"/>
<gene>
    <name evidence="9" type="ORF">DVH24_013958</name>
</gene>
<comment type="subcellular location">
    <subcellularLocation>
        <location evidence="1">Nucleus</location>
    </subcellularLocation>
</comment>
<dbReference type="SUPFAM" id="SSF54171">
    <property type="entry name" value="DNA-binding domain"/>
    <property type="match status" value="1"/>
</dbReference>
<evidence type="ECO:0000313" key="10">
    <source>
        <dbReference type="Proteomes" id="UP000290289"/>
    </source>
</evidence>
<dbReference type="EMBL" id="RDQH01000333">
    <property type="protein sequence ID" value="RXH93382.1"/>
    <property type="molecule type" value="Genomic_DNA"/>
</dbReference>
<protein>
    <recommendedName>
        <fullName evidence="8">AP2/ERF domain-containing protein</fullName>
    </recommendedName>
</protein>
<dbReference type="SMART" id="SM00380">
    <property type="entry name" value="AP2"/>
    <property type="match status" value="1"/>
</dbReference>
<dbReference type="FunFam" id="3.30.730.10:FF:000001">
    <property type="entry name" value="Ethylene-responsive transcription factor 2"/>
    <property type="match status" value="1"/>
</dbReference>
<comment type="similarity">
    <text evidence="6">Belongs to the AP2/ERF transcription factor family. ERF subfamily.</text>
</comment>
<dbReference type="GO" id="GO:0003700">
    <property type="term" value="F:DNA-binding transcription factor activity"/>
    <property type="evidence" value="ECO:0007669"/>
    <property type="project" value="InterPro"/>
</dbReference>
<dbReference type="InterPro" id="IPR001471">
    <property type="entry name" value="AP2/ERF_dom"/>
</dbReference>
<evidence type="ECO:0000259" key="8">
    <source>
        <dbReference type="PROSITE" id="PS51032"/>
    </source>
</evidence>
<evidence type="ECO:0000256" key="6">
    <source>
        <dbReference type="ARBA" id="ARBA00024343"/>
    </source>
</evidence>
<dbReference type="InterPro" id="IPR036955">
    <property type="entry name" value="AP2/ERF_dom_sf"/>
</dbReference>
<evidence type="ECO:0000256" key="2">
    <source>
        <dbReference type="ARBA" id="ARBA00023015"/>
    </source>
</evidence>
<dbReference type="Proteomes" id="UP000290289">
    <property type="component" value="Chromosome 7"/>
</dbReference>
<dbReference type="CDD" id="cd00018">
    <property type="entry name" value="AP2"/>
    <property type="match status" value="1"/>
</dbReference>
<keyword evidence="4" id="KW-0804">Transcription</keyword>
<dbReference type="InterPro" id="IPR044808">
    <property type="entry name" value="ERF_plant"/>
</dbReference>
<evidence type="ECO:0000256" key="1">
    <source>
        <dbReference type="ARBA" id="ARBA00004123"/>
    </source>
</evidence>
<dbReference type="PRINTS" id="PR00367">
    <property type="entry name" value="ETHRSPELEMNT"/>
</dbReference>
<dbReference type="PANTHER" id="PTHR31190:SF446">
    <property type="entry name" value="ETHYLENE-RESPONSIVE TRANSCRIPTION FACTOR 1-LIKE"/>
    <property type="match status" value="1"/>
</dbReference>
<name>A0A498JI66_MALDO</name>
<organism evidence="9 10">
    <name type="scientific">Malus domestica</name>
    <name type="common">Apple</name>
    <name type="synonym">Pyrus malus</name>
    <dbReference type="NCBI Taxonomy" id="3750"/>
    <lineage>
        <taxon>Eukaryota</taxon>
        <taxon>Viridiplantae</taxon>
        <taxon>Streptophyta</taxon>
        <taxon>Embryophyta</taxon>
        <taxon>Tracheophyta</taxon>
        <taxon>Spermatophyta</taxon>
        <taxon>Magnoliopsida</taxon>
        <taxon>eudicotyledons</taxon>
        <taxon>Gunneridae</taxon>
        <taxon>Pentapetalae</taxon>
        <taxon>rosids</taxon>
        <taxon>fabids</taxon>
        <taxon>Rosales</taxon>
        <taxon>Rosaceae</taxon>
        <taxon>Amygdaloideae</taxon>
        <taxon>Maleae</taxon>
        <taxon>Malus</taxon>
    </lineage>
</organism>
<dbReference type="Gene3D" id="3.30.730.10">
    <property type="entry name" value="AP2/ERF domain"/>
    <property type="match status" value="1"/>
</dbReference>
<evidence type="ECO:0000256" key="5">
    <source>
        <dbReference type="ARBA" id="ARBA00023242"/>
    </source>
</evidence>
<keyword evidence="5" id="KW-0539">Nucleus</keyword>
<evidence type="ECO:0000256" key="7">
    <source>
        <dbReference type="SAM" id="MobiDB-lite"/>
    </source>
</evidence>
<feature type="domain" description="AP2/ERF" evidence="8">
    <location>
        <begin position="130"/>
        <end position="188"/>
    </location>
</feature>
<evidence type="ECO:0000256" key="4">
    <source>
        <dbReference type="ARBA" id="ARBA00023163"/>
    </source>
</evidence>
<keyword evidence="2" id="KW-0805">Transcription regulation</keyword>
<accession>A0A498JI66</accession>
<dbReference type="GO" id="GO:0009873">
    <property type="term" value="P:ethylene-activated signaling pathway"/>
    <property type="evidence" value="ECO:0007669"/>
    <property type="project" value="InterPro"/>
</dbReference>
<dbReference type="PANTHER" id="PTHR31190">
    <property type="entry name" value="DNA-BINDING DOMAIN"/>
    <property type="match status" value="1"/>
</dbReference>
<dbReference type="AlphaFoldDB" id="A0A498JI66"/>
<keyword evidence="3" id="KW-0238">DNA-binding</keyword>
<feature type="region of interest" description="Disordered" evidence="7">
    <location>
        <begin position="205"/>
        <end position="230"/>
    </location>
</feature>
<dbReference type="GO" id="GO:0003677">
    <property type="term" value="F:DNA binding"/>
    <property type="evidence" value="ECO:0007669"/>
    <property type="project" value="UniProtKB-KW"/>
</dbReference>
<dbReference type="InterPro" id="IPR016177">
    <property type="entry name" value="DNA-bd_dom_sf"/>
</dbReference>
<reference evidence="9 10" key="1">
    <citation type="submission" date="2018-10" db="EMBL/GenBank/DDBJ databases">
        <title>A high-quality apple genome assembly.</title>
        <authorList>
            <person name="Hu J."/>
        </authorList>
    </citation>
    <scope>NUCLEOTIDE SEQUENCE [LARGE SCALE GENOMIC DNA]</scope>
    <source>
        <strain evidence="10">cv. HFTH1</strain>
        <tissue evidence="9">Young leaf</tissue>
    </source>
</reference>
<sequence>MYQDICLEFDFAVLESIRQHLLDDDFDTTFQESSSPTASDSPSPMYSRSLSFSTLFSTESWRDMPFKVELEDTNEVVGALSNGTDGWSSSSDHHHVDVIDTTPVKPEPQKVVREEIVAARETHTPPSRQHFRGVRRRPWGKYAAEIRDPKKNGARVWLGTYETAEGAALAYDQAAFKMRGSKAKLNFPHLIGSEGYEPVRVTAKRRAPEFSTSSSSSESRSPKPKRRNTGLCLVVEAESGSTSRVEMVEMSQLAAVDQWLSDLNTTVSSMPNELLISGL</sequence>
<dbReference type="Pfam" id="PF00847">
    <property type="entry name" value="AP2"/>
    <property type="match status" value="1"/>
</dbReference>
<evidence type="ECO:0000256" key="3">
    <source>
        <dbReference type="ARBA" id="ARBA00023125"/>
    </source>
</evidence>
<keyword evidence="10" id="KW-1185">Reference proteome</keyword>
<dbReference type="SMR" id="A0A498JI66"/>